<dbReference type="EMBL" id="KI397486">
    <property type="protein sequence ID" value="ERM95320.1"/>
    <property type="molecule type" value="Genomic_DNA"/>
</dbReference>
<accession>W1NJH5</accession>
<dbReference type="AlphaFoldDB" id="W1NJH5"/>
<proteinExistence type="predicted"/>
<dbReference type="Proteomes" id="UP000017836">
    <property type="component" value="Unassembled WGS sequence"/>
</dbReference>
<keyword evidence="2" id="KW-1185">Reference proteome</keyword>
<dbReference type="HOGENOM" id="CLU_1519862_0_0_1"/>
<evidence type="ECO:0000313" key="1">
    <source>
        <dbReference type="EMBL" id="ERM95320.1"/>
    </source>
</evidence>
<dbReference type="Gramene" id="ERM95320">
    <property type="protein sequence ID" value="ERM95320"/>
    <property type="gene ID" value="AMTR_s00008p00140890"/>
</dbReference>
<name>W1NJH5_AMBTC</name>
<reference evidence="2" key="1">
    <citation type="journal article" date="2013" name="Science">
        <title>The Amborella genome and the evolution of flowering plants.</title>
        <authorList>
            <consortium name="Amborella Genome Project"/>
        </authorList>
    </citation>
    <scope>NUCLEOTIDE SEQUENCE [LARGE SCALE GENOMIC DNA]</scope>
</reference>
<organism evidence="1 2">
    <name type="scientific">Amborella trichopoda</name>
    <dbReference type="NCBI Taxonomy" id="13333"/>
    <lineage>
        <taxon>Eukaryota</taxon>
        <taxon>Viridiplantae</taxon>
        <taxon>Streptophyta</taxon>
        <taxon>Embryophyta</taxon>
        <taxon>Tracheophyta</taxon>
        <taxon>Spermatophyta</taxon>
        <taxon>Magnoliopsida</taxon>
        <taxon>Amborellales</taxon>
        <taxon>Amborellaceae</taxon>
        <taxon>Amborella</taxon>
    </lineage>
</organism>
<evidence type="ECO:0000313" key="2">
    <source>
        <dbReference type="Proteomes" id="UP000017836"/>
    </source>
</evidence>
<protein>
    <submittedName>
        <fullName evidence="1">Uncharacterized protein</fullName>
    </submittedName>
</protein>
<sequence>MYPFQCEEPDVLMLSMSALLKESALAVKMESERVLYQNVGMKLKCYVRNVEEKRWENEKIMDEVLTGKLYRDIFRRMEELEVDKGLRILSQGMRGFKNNKRKKRIEEVCIAGELSEENKMGTMTMKEDEFAEPNKKKLRMLHHFEEGVFKIFNEIGGEEKREVQGDFRSTEKQRFDYCAFGSQPPLVYSSC</sequence>
<gene>
    <name evidence="1" type="ORF">AMTR_s00008p00140890</name>
</gene>